<dbReference type="GO" id="GO:0000379">
    <property type="term" value="P:tRNA-type intron splice site recognition and cleavage"/>
    <property type="evidence" value="ECO:0007669"/>
    <property type="project" value="InterPro"/>
</dbReference>
<dbReference type="Pfam" id="PF09631">
    <property type="entry name" value="Sen15"/>
    <property type="match status" value="1"/>
</dbReference>
<dbReference type="PANTHER" id="PTHR28518:SF1">
    <property type="entry name" value="TRNA-SPLICING ENDONUCLEASE SUBUNIT SEN15"/>
    <property type="match status" value="1"/>
</dbReference>
<dbReference type="InterPro" id="IPR036167">
    <property type="entry name" value="tRNA_intron_Endo_cat-like_sf"/>
</dbReference>
<keyword evidence="5" id="KW-1185">Reference proteome</keyword>
<evidence type="ECO:0000256" key="1">
    <source>
        <dbReference type="ARBA" id="ARBA00006091"/>
    </source>
</evidence>
<dbReference type="SUPFAM" id="SSF53032">
    <property type="entry name" value="tRNA-intron endonuclease catalytic domain-like"/>
    <property type="match status" value="1"/>
</dbReference>
<dbReference type="GO" id="GO:0000214">
    <property type="term" value="C:tRNA-intron endonuclease complex"/>
    <property type="evidence" value="ECO:0007669"/>
    <property type="project" value="InterPro"/>
</dbReference>
<accession>A0A6A6B6C6</accession>
<dbReference type="OrthoDB" id="10002170at2759"/>
<dbReference type="InterPro" id="IPR042777">
    <property type="entry name" value="Sen15_fungi"/>
</dbReference>
<gene>
    <name evidence="4" type="ORF">K452DRAFT_289974</name>
</gene>
<dbReference type="EMBL" id="ML995493">
    <property type="protein sequence ID" value="KAF2139416.1"/>
    <property type="molecule type" value="Genomic_DNA"/>
</dbReference>
<evidence type="ECO:0000259" key="3">
    <source>
        <dbReference type="Pfam" id="PF09631"/>
    </source>
</evidence>
<name>A0A6A6B6C6_9PEZI</name>
<keyword evidence="2" id="KW-0819">tRNA processing</keyword>
<dbReference type="InterPro" id="IPR011856">
    <property type="entry name" value="tRNA_endonuc-like_dom_sf"/>
</dbReference>
<dbReference type="RefSeq" id="XP_033395129.1">
    <property type="nucleotide sequence ID" value="XM_033540918.1"/>
</dbReference>
<dbReference type="GeneID" id="54298414"/>
<organism evidence="4 5">
    <name type="scientific">Aplosporella prunicola CBS 121167</name>
    <dbReference type="NCBI Taxonomy" id="1176127"/>
    <lineage>
        <taxon>Eukaryota</taxon>
        <taxon>Fungi</taxon>
        <taxon>Dikarya</taxon>
        <taxon>Ascomycota</taxon>
        <taxon>Pezizomycotina</taxon>
        <taxon>Dothideomycetes</taxon>
        <taxon>Dothideomycetes incertae sedis</taxon>
        <taxon>Botryosphaeriales</taxon>
        <taxon>Aplosporellaceae</taxon>
        <taxon>Aplosporella</taxon>
    </lineage>
</organism>
<feature type="domain" description="tRNA-splicing endonuclease subunit Sen15" evidence="3">
    <location>
        <begin position="89"/>
        <end position="122"/>
    </location>
</feature>
<dbReference type="PANTHER" id="PTHR28518">
    <property type="entry name" value="TRNA-SPLICING ENDONUCLEASE SUBUNIT SEN15"/>
    <property type="match status" value="1"/>
</dbReference>
<dbReference type="Gene3D" id="3.40.1350.10">
    <property type="match status" value="1"/>
</dbReference>
<evidence type="ECO:0000313" key="4">
    <source>
        <dbReference type="EMBL" id="KAF2139416.1"/>
    </source>
</evidence>
<comment type="similarity">
    <text evidence="1">Belongs to the SEN15 family.</text>
</comment>
<dbReference type="GO" id="GO:0000213">
    <property type="term" value="F:tRNA-intron lyase activity"/>
    <property type="evidence" value="ECO:0007669"/>
    <property type="project" value="TreeGrafter"/>
</dbReference>
<dbReference type="GO" id="GO:0003676">
    <property type="term" value="F:nucleic acid binding"/>
    <property type="evidence" value="ECO:0007669"/>
    <property type="project" value="InterPro"/>
</dbReference>
<proteinExistence type="inferred from homology"/>
<sequence>MLSGLPPRRLYTHPDEQVALLKAGVAEPAPQREWVLPTQLREAWTLGRMADVFAGVCVVPEPIGAGIGKEGEGKEWEWKDAEEEEHERKWRTAKRVLLAVVEDDSTVVYYLVHDGLVKPRQN</sequence>
<dbReference type="InterPro" id="IPR018593">
    <property type="entry name" value="tRNA-endonuc_su_Sen15"/>
</dbReference>
<evidence type="ECO:0000313" key="5">
    <source>
        <dbReference type="Proteomes" id="UP000799438"/>
    </source>
</evidence>
<evidence type="ECO:0000256" key="2">
    <source>
        <dbReference type="ARBA" id="ARBA00022694"/>
    </source>
</evidence>
<dbReference type="Proteomes" id="UP000799438">
    <property type="component" value="Unassembled WGS sequence"/>
</dbReference>
<dbReference type="AlphaFoldDB" id="A0A6A6B6C6"/>
<protein>
    <recommendedName>
        <fullName evidence="3">tRNA-splicing endonuclease subunit Sen15 domain-containing protein</fullName>
    </recommendedName>
</protein>
<reference evidence="4" key="1">
    <citation type="journal article" date="2020" name="Stud. Mycol.">
        <title>101 Dothideomycetes genomes: a test case for predicting lifestyles and emergence of pathogens.</title>
        <authorList>
            <person name="Haridas S."/>
            <person name="Albert R."/>
            <person name="Binder M."/>
            <person name="Bloem J."/>
            <person name="Labutti K."/>
            <person name="Salamov A."/>
            <person name="Andreopoulos B."/>
            <person name="Baker S."/>
            <person name="Barry K."/>
            <person name="Bills G."/>
            <person name="Bluhm B."/>
            <person name="Cannon C."/>
            <person name="Castanera R."/>
            <person name="Culley D."/>
            <person name="Daum C."/>
            <person name="Ezra D."/>
            <person name="Gonzalez J."/>
            <person name="Henrissat B."/>
            <person name="Kuo A."/>
            <person name="Liang C."/>
            <person name="Lipzen A."/>
            <person name="Lutzoni F."/>
            <person name="Magnuson J."/>
            <person name="Mondo S."/>
            <person name="Nolan M."/>
            <person name="Ohm R."/>
            <person name="Pangilinan J."/>
            <person name="Park H.-J."/>
            <person name="Ramirez L."/>
            <person name="Alfaro M."/>
            <person name="Sun H."/>
            <person name="Tritt A."/>
            <person name="Yoshinaga Y."/>
            <person name="Zwiers L.-H."/>
            <person name="Turgeon B."/>
            <person name="Goodwin S."/>
            <person name="Spatafora J."/>
            <person name="Crous P."/>
            <person name="Grigoriev I."/>
        </authorList>
    </citation>
    <scope>NUCLEOTIDE SEQUENCE</scope>
    <source>
        <strain evidence="4">CBS 121167</strain>
    </source>
</reference>